<keyword evidence="9 10" id="KW-0539">Nucleus</keyword>
<accession>H2AQD9</accession>
<protein>
    <recommendedName>
        <fullName evidence="4 10">Midasin</fullName>
    </recommendedName>
</protein>
<evidence type="ECO:0000256" key="4">
    <source>
        <dbReference type="ARBA" id="ARBA00017143"/>
    </source>
</evidence>
<feature type="compositionally biased region" description="Basic and acidic residues" evidence="11">
    <location>
        <begin position="4484"/>
        <end position="4497"/>
    </location>
</feature>
<dbReference type="FunCoup" id="H2AQD9">
    <property type="interactions" value="974"/>
</dbReference>
<evidence type="ECO:0000256" key="8">
    <source>
        <dbReference type="ARBA" id="ARBA00023186"/>
    </source>
</evidence>
<dbReference type="KEGG" id="kaf:KAFR_0B02920"/>
<dbReference type="PANTHER" id="PTHR48103">
    <property type="entry name" value="MIDASIN-RELATED"/>
    <property type="match status" value="1"/>
</dbReference>
<dbReference type="Pfam" id="PF17865">
    <property type="entry name" value="AAA_lid_5"/>
    <property type="match status" value="1"/>
</dbReference>
<comment type="similarity">
    <text evidence="3 10">Belongs to the midasin family.</text>
</comment>
<keyword evidence="8 10" id="KW-0143">Chaperone</keyword>
<dbReference type="Proteomes" id="UP000005220">
    <property type="component" value="Chromosome 2"/>
</dbReference>
<feature type="compositionally biased region" description="Basic and acidic residues" evidence="11">
    <location>
        <begin position="4374"/>
        <end position="4384"/>
    </location>
</feature>
<feature type="compositionally biased region" description="Acidic residues" evidence="11">
    <location>
        <begin position="4218"/>
        <end position="4256"/>
    </location>
</feature>
<dbReference type="OrthoDB" id="5186at2759"/>
<dbReference type="InterPro" id="IPR048617">
    <property type="entry name" value="MDN1_AAA_lid_4"/>
</dbReference>
<reference evidence="13 14" key="1">
    <citation type="journal article" date="2011" name="Proc. Natl. Acad. Sci. U.S.A.">
        <title>Evolutionary erosion of yeast sex chromosomes by mating-type switching accidents.</title>
        <authorList>
            <person name="Gordon J.L."/>
            <person name="Armisen D."/>
            <person name="Proux-Wera E."/>
            <person name="Oheigeartaigh S.S."/>
            <person name="Byrne K.P."/>
            <person name="Wolfe K.H."/>
        </authorList>
    </citation>
    <scope>NUCLEOTIDE SEQUENCE [LARGE SCALE GENOMIC DNA]</scope>
    <source>
        <strain evidence="14">ATCC 22294 / BCRC 22015 / CBS 2517 / CECT 1963 / NBRC 1671 / NRRL Y-8276</strain>
    </source>
</reference>
<dbReference type="Pfam" id="PF07728">
    <property type="entry name" value="AAA_5"/>
    <property type="match status" value="7"/>
</dbReference>
<dbReference type="InterPro" id="IPR036465">
    <property type="entry name" value="vWFA_dom_sf"/>
</dbReference>
<dbReference type="RefSeq" id="XP_003955724.1">
    <property type="nucleotide sequence ID" value="XM_003955675.1"/>
</dbReference>
<dbReference type="eggNOG" id="KOG1808">
    <property type="taxonomic scope" value="Eukaryota"/>
</dbReference>
<feature type="domain" description="VWFA" evidence="12">
    <location>
        <begin position="4725"/>
        <end position="4922"/>
    </location>
</feature>
<evidence type="ECO:0000256" key="7">
    <source>
        <dbReference type="ARBA" id="ARBA00022840"/>
    </source>
</evidence>
<dbReference type="GO" id="GO:0005524">
    <property type="term" value="F:ATP binding"/>
    <property type="evidence" value="ECO:0007669"/>
    <property type="project" value="UniProtKB-KW"/>
</dbReference>
<name>H2AQD9_KAZAF</name>
<dbReference type="PANTHER" id="PTHR48103:SF2">
    <property type="entry name" value="MIDASIN"/>
    <property type="match status" value="1"/>
</dbReference>
<dbReference type="STRING" id="1071382.H2AQD9"/>
<dbReference type="SUPFAM" id="SSF52540">
    <property type="entry name" value="P-loop containing nucleoside triphosphate hydrolases"/>
    <property type="match status" value="6"/>
</dbReference>
<evidence type="ECO:0000313" key="13">
    <source>
        <dbReference type="EMBL" id="CCF56589.1"/>
    </source>
</evidence>
<dbReference type="FunFam" id="3.40.50.300:FF:000142">
    <property type="entry name" value="Midasin"/>
    <property type="match status" value="1"/>
</dbReference>
<dbReference type="InterPro" id="IPR002035">
    <property type="entry name" value="VWF_A"/>
</dbReference>
<dbReference type="GO" id="GO:0030687">
    <property type="term" value="C:preribosome, large subunit precursor"/>
    <property type="evidence" value="ECO:0007669"/>
    <property type="project" value="TreeGrafter"/>
</dbReference>
<feature type="compositionally biased region" description="Acidic residues" evidence="11">
    <location>
        <begin position="4265"/>
        <end position="4305"/>
    </location>
</feature>
<dbReference type="FunFam" id="3.40.50.300:FF:001053">
    <property type="entry name" value="Midasin"/>
    <property type="match status" value="1"/>
</dbReference>
<dbReference type="Pfam" id="PF21108">
    <property type="entry name" value="MDN1_4th"/>
    <property type="match status" value="1"/>
</dbReference>
<dbReference type="InParanoid" id="H2AQD9"/>
<dbReference type="GO" id="GO:0005654">
    <property type="term" value="C:nucleoplasm"/>
    <property type="evidence" value="ECO:0007669"/>
    <property type="project" value="UniProtKB-SubCell"/>
</dbReference>
<dbReference type="InterPro" id="IPR003593">
    <property type="entry name" value="AAA+_ATPase"/>
</dbReference>
<dbReference type="GO" id="GO:0006364">
    <property type="term" value="P:rRNA processing"/>
    <property type="evidence" value="ECO:0007669"/>
    <property type="project" value="EnsemblFungi"/>
</dbReference>
<evidence type="ECO:0000256" key="3">
    <source>
        <dbReference type="ARBA" id="ARBA00007188"/>
    </source>
</evidence>
<dbReference type="GO" id="GO:0000027">
    <property type="term" value="P:ribosomal large subunit assembly"/>
    <property type="evidence" value="ECO:0007669"/>
    <property type="project" value="EnsemblFungi"/>
</dbReference>
<evidence type="ECO:0000256" key="2">
    <source>
        <dbReference type="ARBA" id="ARBA00004642"/>
    </source>
</evidence>
<dbReference type="FunFam" id="3.40.50.300:FF:000712">
    <property type="entry name" value="Midasin"/>
    <property type="match status" value="1"/>
</dbReference>
<feature type="compositionally biased region" description="Acidic residues" evidence="11">
    <location>
        <begin position="4311"/>
        <end position="4373"/>
    </location>
</feature>
<dbReference type="PROSITE" id="PS50234">
    <property type="entry name" value="VWFA"/>
    <property type="match status" value="1"/>
</dbReference>
<dbReference type="SMART" id="SM00382">
    <property type="entry name" value="AAA"/>
    <property type="match status" value="6"/>
</dbReference>
<feature type="compositionally biased region" description="Acidic residues" evidence="11">
    <location>
        <begin position="4556"/>
        <end position="4579"/>
    </location>
</feature>
<dbReference type="Pfam" id="PF12775">
    <property type="entry name" value="AAA_7"/>
    <property type="match status" value="1"/>
</dbReference>
<proteinExistence type="inferred from homology"/>
<dbReference type="FunFam" id="3.40.50.300:FF:000582">
    <property type="entry name" value="Midasin"/>
    <property type="match status" value="1"/>
</dbReference>
<feature type="compositionally biased region" description="Acidic residues" evidence="11">
    <location>
        <begin position="4183"/>
        <end position="4200"/>
    </location>
</feature>
<dbReference type="FunFam" id="3.40.50.300:FF:001368">
    <property type="entry name" value="Midasin"/>
    <property type="match status" value="1"/>
</dbReference>
<dbReference type="PROSITE" id="PS00675">
    <property type="entry name" value="SIGMA54_INTERACT_1"/>
    <property type="match status" value="1"/>
</dbReference>
<sequence length="4933" mass="561992">MSHDRVILDLEAIKERYNLFNSTFPSEALKHHFEFDFSSSATENLIKLSQIALNDKHTSAYLFIYNTIFLEILAHWTTKLDKNESVKVLESSSRIITMYPKATSLIEEFLERENDHFVTILQNPSSQDENQIFTILLSYFRLLYHNKDIFESFIKPDVLYKLISSSQPSELTKFIALKVLGIFLDAGEAALTSMFDIHITSDGTLIGTYELDNNINYKFLEINEAKRFSNFTRLPEVPEVHELLPNKKYFLIEPTELNDRVVSICGVLVPRGNSIRDIKQYPLTFVPTEKTIATLRLLARKVQNSEPVMLVGQAGSGKTFIINELSKYMQCHDSIVKIHLGEQTDAKLLLGTYTSGEKPGTFEWRSGVLTTAVKEGRWVLIEDIDKAPTEVLSILLSLLEKREMTIPSRGETVKAANGFQLISTVRLSEDTIKENKEENNFNLNIIGLRIWSAIHLIEPTIDDLKEILCQRYPVLSQLIPKLIRSYEGVKAIYGDPRFISLNRGAHARIVSTRDLMKLCNRLQALFTNNNIIKPDQLIESSIYDSIFAEAADCFTAAISEFKALQPLIYSIGESLEIAESRISLFIDKHVPQLEELDDNLKIGRATLQRSPLSIQRKSVNSTSFATTNHSLRLMEQIAVAVQMTEPVLLVGETGTGKTTVVQQVAKLMNKKLTVINVSQQTEAGDLLGGYKPVNSKTVAVPVQETFETLFAVTFSLKKNEKFYKMLHKCFNKNQWKNVVKLWTEAYKMAQTLLNKESMADVQDQAKEKKRRLNLDEKKVLLGQWEEFHAMVEKFELQSASIENAFIFNFVEGSLVKAVRNGEWLLLDEVNLASADTLENISDLLTESDSRSILLSEKGDAEPIKAHPDFRIFACMNPATDVGKRDLPSGIRSRFTEIYVNSPDRDITDLLSIIDKYIGKFSVSDEWVGNDIAELYLKAKKLSENSQIVDGSNQKAHFSIRTLTRTLLYACDIVHIYGLRRALYDGFCMSFLTLLDQTSEKLLLPIIEEYTLGRLKNARSVLSQVPPSPGLDYVQFKHYWMEKGHEQLIAQPHYIITPFVEKNMLNLVRATFSKRFPILIQGPTSAGKTSMIKYLADITGHKFVRINNHEHTDLQEYLGTYVADDTGKLCFREGVLVEALRKGYWIVLDELNLAPTDVLEALNRLLDDNRELFIPETQEVVHPHPNFMLFATQNPPGLYGGRKVLSRAFRNRFLELHFDDIPQDELEIILRERCQIAPTYAKKIVEVYRQLSIERSASRIFEKKNSFATLRDLFRWALRDAVGYEQLASNGYMLLAERCRNPQEKITVKRVLEKVMKVKLDMDTYYASLEDKELESQDSVIWTKGLRRLAVLVSSCLKNNEPVLLVGETGCGKTTICQLLASFLGKQLITLNAHQNTETGDILGAQRPVRNKAEVQTKLIHLLQDLLQEHHEKDLNTLLEKFKNFDKSAISTEDLSSVKTLQDNMNALFEWCDGPLIHALKTGNLFLLDEISLADDSVLERLNSVLEPERSLLLAEKGTSDSLICAEPGFQFLATMNPGGDYGKKELSPALRNRFTEIWVPSMENFNDVSLIVQSRLKTELKHLEKAIVSFSEWFGKKFGGGDATNGIISLRDILAWVEFVNSTYDGTSNEYTLLVHGASMVFVDTLGTNNTAYLAEDEENLNKLKRECIKQLSKFACQDLTPSIQSEFALEVVENSIQIGPFKLSRYNKNGQAASFNMRAPTTSSNLMRVVRALQVHKPVLLEGSPGVGKTSLITALAELTGNSLTRINLSEQTDLIDLFGSDVPGEKSGEFVWQDAPFLRAMQQGHWVLLDEMNLASQSVLEGLNACLDHRGEAYIPELDRSFACHPNFLVFAAQNPQYQGGGRKGLPKSFVNRFTVVYVDMLKTEDLLLISQHLYPNMEAELSGKMIQIMSVLEEEVSKKKKWGTLGAPWEFNLRDALRWLKLLTKASISSEMDVLDFVDIIVKQRFRTEKDKDQAESIINAIFGAYQKNENYHSITADYVQFNREISARNPLYHFSTTDRLIPLECNISVYESALRCINNNWPLILVGPSNSGKTSIVTYLASIVGQKVSIFSMNSDVDSMDIIGGYEQVDMVRKISFIIDELKPLLREILTKKLMEHGQHYDVLTIGLELLQFINQNIITAKTYSLFEMAFQQFYSTLQDNACLSKIASEIVALSKIVETDVSVKFEWFNGMLVKAVEQGHWLVLDNANLCSPSVLDRLNSLLETNGTLLINECSQENGEPRILKPHPNFRLFLTMDPKYGELSRAMRNRGIEVFVDNLKERASSFDALSLGYKCNKETRGRAEIDQYFGSLHLNNLKEKRPLKNFIPAHISAFQSFSKIHDVILNSRGSISVESLLGILPINELSEVQQWVTNISNNRSFEQTALLEHMNEILNFLVENKIVHRINDISLVSESNIYSIIDKAQDNLSTQPLFPLLNVYVLPMIEKISKNICSPEPLYLFASARVLLNSIDTLKQINLRSLQGKLTELSYIELSAAATNGRQVKLVPRIPIFSFLCKLVDQLLYSFSNIPLFEQTKTYQEFWNLLTVIESALETASLKDEARLRVYKELFEEWCNIARSEGLQVTEFSEICRAFEDTLRLQRGQSITLLWEAFRGKYPSTRHAWNVLTEVAALSDKFDKVRKCQFAESYASIATLTEFFRTIFDDTLKDESNVNRDIISTLEKGIDELQTISSKFLRKRKHFFMKEFDNLLRLLYHSRDVPQDLFIGLGALSSMSTRQMIKYSNEEHVYPPIFDLLWVESDGAYQSFVTSLFTSQYFESIISKSNQFGDFSGGHIQQTLLDAKLLLSSTIKSSKFILNDQSAVSGSILMKWINRIVSIHTKLDIDVIPLEKVRSIVLESTESYFSEVFQNYLLPAIELCSDVQSMASLGKAWILFGVSLITLYAPDVPYDPALHDYVIHDIFSKQKTYSDELANTWIAIREVINGDQNMFTERFIKTVHATDAPAKPKIYRPDESVDSLFDEWSAFLVSTVSKDQVFSLLSATDTWNRMTEGRFDMFQQNTSNFLRRLEGAHMFFADLNDIFAGYVLSVKFGFELLKQSKTEMLKETDISSLWSINPLILSSTELINECFNELIEYSKKAKVDNTSTENILLFFMQLFKAHKNDISLLPCFDATLQSLYSRWSIRRMRAEKESESQERTFKYEGTNDDFEAGLRELFPDYEESLDFDEHASSDPESEMHLMYYAISRQYTDTFNDEAQDDFTDILKKGSKIANLLVSESKKFKSHKLDNSHLTAVLNILSNEIASFEQNPDMKKLDFYRDSSVFESQKAASVIDSIWKIVYGYLNEWPEHATLNELSRICEEFLEYPASTPIYKQLQKLEQVYTFMAEWERYASSQVSLGNCIRDITDLIVSWRRLELHTWNGLFNSEDEKLKQKTGKWWFYLYETIIAANAAKPDTILIENNTQLVSSLNIFFSKSTYGEFVSRLELVEAFSKHLQLLNLSQSAVAHILNNVISFYGQFKPLILETLKNGRKALDKEMSEVILLASWKDVNIDALKESSRRSHNSLYKIVRKYRDVLSTAVQPLIEGGLSFIPGQKVVLQPLGLGSFPEFDLAAAKEMVIAIPGWDSRSSVLQNVDIVESNMNVYMTKLSNQKYPSLEVLAKEFGREADRLRDETPNVYSKDKKKLLASLRTQKSKLLSDALKELKRIGLKTNFREDIRKVQSTTSSILTNSVSFSLSSLQGSDLYFFKLLELLPRLRASAGNPAEDIPVLTIERGMAIAENLVFSLITTRAPLYELSQSYYSIKELRGSLENLCCSKGFIKPFSLNFSVNKLKHFCGWLPELINYALHTLAIIETSSAEQIDTTYLLEAKQTLNSFHSKMTNVKTLDSNASFLVSEFENFMINFIAKLNERRAPNTFFVYDTLLKWIYDHNISNTDFTNQLEEVKLQDIDQAFRKVYTSVVLSFQKLMELGYESVEESEDKWLQTTSKQLMKYVKILTSSSVLKNLEAASQLLDENDISSSKADFVRAIVTFTLPVINKYFMTTRCILEKVRSYYVTTSHGTYILSNILLNLAKNGLCSPEPPSEEVEDNNLHEGTGLGDGEGAQNNSKDIEQDEDLTEDAQTANKDQKEKDEFDEEDEKDDAVEMEGDMAGEMEEASDQEDKDDDDELDDEDELDKQIDNIDDDDPNAIDEKMWNEEAEDDSKEKNSDKNLDSKNDDEDIQASENKNDDDDLNKEKDQEGTNEESNAPDGPEEQGEDQEDQEDQNSADEENDVGEQEDEVRADDEGQELDTNVPETETMDLPDVMDLDGGSEDDEEENGSENIEDNESPDESDDNLDNTEANDISDVEQQNEDMESEEMTEQEGLEMDQDENSNDMEDQEMNPDDVTENEDHDMENTNDSEEELDEGKFDEHQKADEDQENNAEGLAGIGNGIDEENVDTDAATQQQSGSKGEGADAKDVEEQEDIGASGETMNTYQDDKENNDEQDTNESSRQEAKEALKQLGDSLKEYHRRRQEIKEATNNEDEKTQEPLASQRPDEFEHAEGANTENDTQALGAASKEQLQTVDEDMAIDDDEDRMNDKDLNEKEDYEMVDEESVVEEKENELEETSEADNAGQNNLNKGVFAGVGRETEEDLLDPNNNNTLKNNAYEDELDELMDKIDLDAKENEINEEAPTRTIEESRDIWRKSEISTADLVSRLGEQLRLILEPTLATKLRGDYKTGKRLNMKRIIPYIASQFRKDKIWLRRTKPSKRQYQIMIALDNSKSMSESKCVKLAFDSLCLVSKTLSQLESGGLSIVKFGEHFREVHKFDQQFSNESGAKAFQWFDFKDTKTDVERLVAESIKIFERGRLLGNNNSDQWQLEIIISDGICENHETIKRLVRRAREKKIMLVFVIIDGISSNESIMDMNQVTYVPDQYGNQQLKINKYLDSFPFEFYVVVHDISELPEMLSLILRQYFTDLASS</sequence>
<evidence type="ECO:0000256" key="9">
    <source>
        <dbReference type="ARBA" id="ARBA00023242"/>
    </source>
</evidence>
<evidence type="ECO:0000256" key="1">
    <source>
        <dbReference type="ARBA" id="ARBA00004604"/>
    </source>
</evidence>
<feature type="compositionally biased region" description="Acidic residues" evidence="11">
    <location>
        <begin position="4100"/>
        <end position="4156"/>
    </location>
</feature>
<dbReference type="PIRSF" id="PIRSF010340">
    <property type="entry name" value="Midasin"/>
    <property type="match status" value="1"/>
</dbReference>
<dbReference type="InterPro" id="IPR027417">
    <property type="entry name" value="P-loop_NTPase"/>
</dbReference>
<evidence type="ECO:0000259" key="12">
    <source>
        <dbReference type="PROSITE" id="PS50234"/>
    </source>
</evidence>
<feature type="compositionally biased region" description="Basic and acidic residues" evidence="11">
    <location>
        <begin position="4458"/>
        <end position="4468"/>
    </location>
</feature>
<keyword evidence="14" id="KW-1185">Reference proteome</keyword>
<evidence type="ECO:0000313" key="14">
    <source>
        <dbReference type="Proteomes" id="UP000005220"/>
    </source>
</evidence>
<dbReference type="CDD" id="cd01460">
    <property type="entry name" value="vWA_midasin"/>
    <property type="match status" value="1"/>
</dbReference>
<dbReference type="SUPFAM" id="SSF53300">
    <property type="entry name" value="vWA-like"/>
    <property type="match status" value="1"/>
</dbReference>
<comment type="function">
    <text evidence="10">Nuclear chaperone required for maturation and nuclear export of pre-60S ribosome subunits.</text>
</comment>
<organism evidence="13 14">
    <name type="scientific">Kazachstania africana (strain ATCC 22294 / BCRC 22015 / CBS 2517 / CECT 1963 / NBRC 1671 / NRRL Y-8276)</name>
    <name type="common">Yeast</name>
    <name type="synonym">Kluyveromyces africanus</name>
    <dbReference type="NCBI Taxonomy" id="1071382"/>
    <lineage>
        <taxon>Eukaryota</taxon>
        <taxon>Fungi</taxon>
        <taxon>Dikarya</taxon>
        <taxon>Ascomycota</taxon>
        <taxon>Saccharomycotina</taxon>
        <taxon>Saccharomycetes</taxon>
        <taxon>Saccharomycetales</taxon>
        <taxon>Saccharomycetaceae</taxon>
        <taxon>Kazachstania</taxon>
    </lineage>
</organism>
<dbReference type="InterPro" id="IPR011704">
    <property type="entry name" value="ATPase_dyneun-rel_AAA"/>
</dbReference>
<dbReference type="HOGENOM" id="CLU_000050_0_2_1"/>
<dbReference type="GO" id="GO:0016887">
    <property type="term" value="F:ATP hydrolysis activity"/>
    <property type="evidence" value="ECO:0007669"/>
    <property type="project" value="EnsemblFungi"/>
</dbReference>
<feature type="region of interest" description="Disordered" evidence="11">
    <location>
        <begin position="4047"/>
        <end position="4588"/>
    </location>
</feature>
<dbReference type="InterPro" id="IPR041190">
    <property type="entry name" value="Midasin_AAA_lid_5"/>
</dbReference>
<dbReference type="Gene3D" id="3.40.50.300">
    <property type="entry name" value="P-loop containing nucleotide triphosphate hydrolases"/>
    <property type="match status" value="6"/>
</dbReference>
<dbReference type="GO" id="GO:2000200">
    <property type="term" value="P:regulation of ribosomal subunit export from nucleus"/>
    <property type="evidence" value="ECO:0007669"/>
    <property type="project" value="EnsemblFungi"/>
</dbReference>
<dbReference type="EMBL" id="HE650822">
    <property type="protein sequence ID" value="CCF56589.1"/>
    <property type="molecule type" value="Genomic_DNA"/>
</dbReference>
<gene>
    <name evidence="13" type="primary">KAFR0B02920</name>
    <name evidence="13" type="ORF">KAFR_0B02920</name>
</gene>
<dbReference type="CDD" id="cd00009">
    <property type="entry name" value="AAA"/>
    <property type="match status" value="2"/>
</dbReference>
<dbReference type="GO" id="GO:0110136">
    <property type="term" value="P:protein-RNA complex remodeling"/>
    <property type="evidence" value="ECO:0007669"/>
    <property type="project" value="EnsemblFungi"/>
</dbReference>
<dbReference type="GO" id="GO:0000055">
    <property type="term" value="P:ribosomal large subunit export from nucleus"/>
    <property type="evidence" value="ECO:0007669"/>
    <property type="project" value="TreeGrafter"/>
</dbReference>
<evidence type="ECO:0000256" key="11">
    <source>
        <dbReference type="SAM" id="MobiDB-lite"/>
    </source>
</evidence>
<evidence type="ECO:0000256" key="5">
    <source>
        <dbReference type="ARBA" id="ARBA00022553"/>
    </source>
</evidence>
<dbReference type="Pfam" id="PF17867">
    <property type="entry name" value="AAA_lid_7"/>
    <property type="match status" value="3"/>
</dbReference>
<dbReference type="GO" id="GO:0005730">
    <property type="term" value="C:nucleolus"/>
    <property type="evidence" value="ECO:0007669"/>
    <property type="project" value="UniProtKB-SubCell"/>
</dbReference>
<dbReference type="InterPro" id="IPR025662">
    <property type="entry name" value="Sigma_54_int_dom_ATP-bd_1"/>
</dbReference>
<keyword evidence="5" id="KW-0597">Phosphoprotein</keyword>
<dbReference type="GeneID" id="13882970"/>
<evidence type="ECO:0000256" key="10">
    <source>
        <dbReference type="PIRNR" id="PIRNR010340"/>
    </source>
</evidence>
<keyword evidence="7 10" id="KW-0067">ATP-binding</keyword>
<keyword evidence="6 10" id="KW-0547">Nucleotide-binding</keyword>
<feature type="compositionally biased region" description="Basic and acidic residues" evidence="11">
    <location>
        <begin position="4170"/>
        <end position="4182"/>
    </location>
</feature>
<evidence type="ECO:0000256" key="6">
    <source>
        <dbReference type="ARBA" id="ARBA00022741"/>
    </source>
</evidence>
<dbReference type="InterPro" id="IPR040848">
    <property type="entry name" value="AAA_lid_7"/>
</dbReference>
<comment type="subcellular location">
    <subcellularLocation>
        <location evidence="1">Nucleus</location>
        <location evidence="1">Nucleolus</location>
    </subcellularLocation>
    <subcellularLocation>
        <location evidence="2">Nucleus</location>
        <location evidence="2">Nucleoplasm</location>
    </subcellularLocation>
</comment>
<feature type="compositionally biased region" description="Acidic residues" evidence="11">
    <location>
        <begin position="4534"/>
        <end position="4546"/>
    </location>
</feature>
<dbReference type="InterPro" id="IPR012099">
    <property type="entry name" value="Midasin"/>
</dbReference>